<proteinExistence type="predicted"/>
<dbReference type="AlphaFoldDB" id="A0A0F9JA43"/>
<gene>
    <name evidence="1" type="ORF">LCGC14_1849310</name>
</gene>
<dbReference type="EMBL" id="LAZR01018553">
    <property type="protein sequence ID" value="KKL95962.1"/>
    <property type="molecule type" value="Genomic_DNA"/>
</dbReference>
<name>A0A0F9JA43_9ZZZZ</name>
<reference evidence="1" key="1">
    <citation type="journal article" date="2015" name="Nature">
        <title>Complex archaea that bridge the gap between prokaryotes and eukaryotes.</title>
        <authorList>
            <person name="Spang A."/>
            <person name="Saw J.H."/>
            <person name="Jorgensen S.L."/>
            <person name="Zaremba-Niedzwiedzka K."/>
            <person name="Martijn J."/>
            <person name="Lind A.E."/>
            <person name="van Eijk R."/>
            <person name="Schleper C."/>
            <person name="Guy L."/>
            <person name="Ettema T.J."/>
        </authorList>
    </citation>
    <scope>NUCLEOTIDE SEQUENCE</scope>
</reference>
<organism evidence="1">
    <name type="scientific">marine sediment metagenome</name>
    <dbReference type="NCBI Taxonomy" id="412755"/>
    <lineage>
        <taxon>unclassified sequences</taxon>
        <taxon>metagenomes</taxon>
        <taxon>ecological metagenomes</taxon>
    </lineage>
</organism>
<protein>
    <submittedName>
        <fullName evidence="1">Uncharacterized protein</fullName>
    </submittedName>
</protein>
<accession>A0A0F9JA43</accession>
<sequence length="292" mass="34571">MVKVTDRNFYMNEYLKKNLDILKKKIRQDWYFIIIISGSNRVRIGKSTLAQQISYYLDPKYSFDNLTFESSRLKGISLKLPKYRVVHYDEAMAGLDAKRAMETMQKDLLDFLAQAGQLNQFLMLVLPDFFVLNKEIATNQSICLINCYTHTRDIFKRGYFAFYNIYAKNKLYYWGRKKGGDYWTTKPDFTGDFTNHQVLNKPEYRTRKRKALEQLKKADIYYKYKRLMDRYLHTMNQRNNLIGHIHKEGWMGTNAIANFVGVKNSSITPIVTNKINQKQKDEIEGKEFEVEA</sequence>
<comment type="caution">
    <text evidence="1">The sequence shown here is derived from an EMBL/GenBank/DDBJ whole genome shotgun (WGS) entry which is preliminary data.</text>
</comment>
<evidence type="ECO:0000313" key="1">
    <source>
        <dbReference type="EMBL" id="KKL95962.1"/>
    </source>
</evidence>